<keyword evidence="3" id="KW-1185">Reference proteome</keyword>
<reference evidence="2 3" key="1">
    <citation type="submission" date="2023-06" db="EMBL/GenBank/DDBJ databases">
        <authorList>
            <person name="Feng G."/>
            <person name="Li J."/>
            <person name="Zhu H."/>
        </authorList>
    </citation>
    <scope>NUCLEOTIDE SEQUENCE [LARGE SCALE GENOMIC DNA]</scope>
    <source>
        <strain evidence="2 3">RHCKG28</strain>
    </source>
</reference>
<comment type="caution">
    <text evidence="2">The sequence shown here is derived from an EMBL/GenBank/DDBJ whole genome shotgun (WGS) entry which is preliminary data.</text>
</comment>
<dbReference type="InterPro" id="IPR039422">
    <property type="entry name" value="MarR/SlyA-like"/>
</dbReference>
<dbReference type="InterPro" id="IPR036388">
    <property type="entry name" value="WH-like_DNA-bd_sf"/>
</dbReference>
<dbReference type="RefSeq" id="WP_289472014.1">
    <property type="nucleotide sequence ID" value="NZ_JAUCMN010000001.1"/>
</dbReference>
<dbReference type="PANTHER" id="PTHR33164">
    <property type="entry name" value="TRANSCRIPTIONAL REGULATOR, MARR FAMILY"/>
    <property type="match status" value="1"/>
</dbReference>
<evidence type="ECO:0000313" key="2">
    <source>
        <dbReference type="EMBL" id="MDM7890542.1"/>
    </source>
</evidence>
<dbReference type="InterPro" id="IPR000835">
    <property type="entry name" value="HTH_MarR-typ"/>
</dbReference>
<dbReference type="Pfam" id="PF12802">
    <property type="entry name" value="MarR_2"/>
    <property type="match status" value="1"/>
</dbReference>
<accession>A0ABT7TLU2</accession>
<evidence type="ECO:0000313" key="3">
    <source>
        <dbReference type="Proteomes" id="UP001236404"/>
    </source>
</evidence>
<dbReference type="PANTHER" id="PTHR33164:SF106">
    <property type="entry name" value="TRANSCRIPTIONAL REGULATORY PROTEIN"/>
    <property type="match status" value="1"/>
</dbReference>
<organism evidence="2 3">
    <name type="scientific">Curtobacterium caseinilyticum</name>
    <dbReference type="NCBI Taxonomy" id="3055137"/>
    <lineage>
        <taxon>Bacteria</taxon>
        <taxon>Bacillati</taxon>
        <taxon>Actinomycetota</taxon>
        <taxon>Actinomycetes</taxon>
        <taxon>Micrococcales</taxon>
        <taxon>Microbacteriaceae</taxon>
        <taxon>Curtobacterium</taxon>
    </lineage>
</organism>
<dbReference type="Gene3D" id="1.10.10.10">
    <property type="entry name" value="Winged helix-like DNA-binding domain superfamily/Winged helix DNA-binding domain"/>
    <property type="match status" value="1"/>
</dbReference>
<dbReference type="InterPro" id="IPR036390">
    <property type="entry name" value="WH_DNA-bd_sf"/>
</dbReference>
<dbReference type="EMBL" id="JAUCMN010000001">
    <property type="protein sequence ID" value="MDM7890542.1"/>
    <property type="molecule type" value="Genomic_DNA"/>
</dbReference>
<feature type="domain" description="HTH marR-type" evidence="1">
    <location>
        <begin position="43"/>
        <end position="139"/>
    </location>
</feature>
<evidence type="ECO:0000259" key="1">
    <source>
        <dbReference type="SMART" id="SM00347"/>
    </source>
</evidence>
<dbReference type="SUPFAM" id="SSF46785">
    <property type="entry name" value="Winged helix' DNA-binding domain"/>
    <property type="match status" value="1"/>
</dbReference>
<dbReference type="PRINTS" id="PR00598">
    <property type="entry name" value="HTHMARR"/>
</dbReference>
<gene>
    <name evidence="2" type="ORF">QUG93_02465</name>
</gene>
<name>A0ABT7TLU2_9MICO</name>
<protein>
    <submittedName>
        <fullName evidence="2">MarR family winged helix-turn-helix transcriptional regulator</fullName>
    </submittedName>
</protein>
<dbReference type="Proteomes" id="UP001236404">
    <property type="component" value="Unassembled WGS sequence"/>
</dbReference>
<dbReference type="SMART" id="SM00347">
    <property type="entry name" value="HTH_MARR"/>
    <property type="match status" value="1"/>
</dbReference>
<proteinExistence type="predicted"/>
<sequence>MPDVDPLEASWNDDEVAVMHRLRDWAVAFDELNRHLGTWVRLPSSDANALGQVLWAERAGDPLSPAQLARQIGMTSGATSVLVDRLEAAGHVTRHRESADRRRVTLRTTETARSANEAFLAFAGREIAGTLRDTDAHELRAALAFVDRMTTAATAANLRLARRATGSAQLRSEAGDQPGRAG</sequence>